<evidence type="ECO:0000256" key="6">
    <source>
        <dbReference type="ARBA" id="ARBA00022989"/>
    </source>
</evidence>
<evidence type="ECO:0000313" key="17">
    <source>
        <dbReference type="Ensembl" id="ENSSAUP00010069980.1"/>
    </source>
</evidence>
<evidence type="ECO:0000256" key="5">
    <source>
        <dbReference type="ARBA" id="ARBA00022692"/>
    </source>
</evidence>
<dbReference type="GeneTree" id="ENSGT01030000234559"/>
<dbReference type="Ensembl" id="ENSSAUT00010073249.1">
    <property type="protein sequence ID" value="ENSSAUP00010069980.1"/>
    <property type="gene ID" value="ENSSAUG00010027688.1"/>
</dbReference>
<feature type="region of interest" description="Disordered" evidence="14">
    <location>
        <begin position="345"/>
        <end position="371"/>
    </location>
</feature>
<evidence type="ECO:0000256" key="1">
    <source>
        <dbReference type="ARBA" id="ARBA00004651"/>
    </source>
</evidence>
<evidence type="ECO:0000256" key="2">
    <source>
        <dbReference type="ARBA" id="ARBA00017628"/>
    </source>
</evidence>
<dbReference type="RefSeq" id="XP_030290280.1">
    <property type="nucleotide sequence ID" value="XM_030434420.1"/>
</dbReference>
<dbReference type="PROSITE" id="PS50262">
    <property type="entry name" value="G_PROTEIN_RECEP_F1_2"/>
    <property type="match status" value="1"/>
</dbReference>
<dbReference type="GO" id="GO:0045777">
    <property type="term" value="P:positive regulation of blood pressure"/>
    <property type="evidence" value="ECO:0007669"/>
    <property type="project" value="TreeGrafter"/>
</dbReference>
<dbReference type="RefSeq" id="XP_030290278.1">
    <property type="nucleotide sequence ID" value="XM_030434418.1"/>
</dbReference>
<keyword evidence="7" id="KW-0297">G-protein coupled receptor</keyword>
<feature type="transmembrane region" description="Helical" evidence="15">
    <location>
        <begin position="154"/>
        <end position="179"/>
    </location>
</feature>
<evidence type="ECO:0000256" key="9">
    <source>
        <dbReference type="ARBA" id="ARBA00023157"/>
    </source>
</evidence>
<dbReference type="OMA" id="HAILFDW"/>
<dbReference type="CTD" id="6915"/>
<keyword evidence="11" id="KW-0325">Glycoprotein</keyword>
<dbReference type="RefSeq" id="XP_030290281.1">
    <property type="nucleotide sequence ID" value="XM_030434421.1"/>
</dbReference>
<feature type="transmembrane region" description="Helical" evidence="15">
    <location>
        <begin position="286"/>
        <end position="305"/>
    </location>
</feature>
<keyword evidence="6 15" id="KW-1133">Transmembrane helix</keyword>
<dbReference type="GO" id="GO:0004960">
    <property type="term" value="F:thromboxane receptor activity"/>
    <property type="evidence" value="ECO:0007669"/>
    <property type="project" value="InterPro"/>
</dbReference>
<dbReference type="InterPro" id="IPR017452">
    <property type="entry name" value="GPCR_Rhodpsn_7TM"/>
</dbReference>
<evidence type="ECO:0000256" key="15">
    <source>
        <dbReference type="SAM" id="Phobius"/>
    </source>
</evidence>
<evidence type="ECO:0000256" key="11">
    <source>
        <dbReference type="ARBA" id="ARBA00023180"/>
    </source>
</evidence>
<dbReference type="GO" id="GO:0045907">
    <property type="term" value="P:positive regulation of vasoconstriction"/>
    <property type="evidence" value="ECO:0007669"/>
    <property type="project" value="TreeGrafter"/>
</dbReference>
<keyword evidence="18" id="KW-1185">Reference proteome</keyword>
<dbReference type="InterPro" id="IPR008365">
    <property type="entry name" value="Prostanoid_rcpt"/>
</dbReference>
<dbReference type="GO" id="GO:0007204">
    <property type="term" value="P:positive regulation of cytosolic calcium ion concentration"/>
    <property type="evidence" value="ECO:0007669"/>
    <property type="project" value="TreeGrafter"/>
</dbReference>
<evidence type="ECO:0000313" key="18">
    <source>
        <dbReference type="Proteomes" id="UP000472265"/>
    </source>
</evidence>
<dbReference type="OrthoDB" id="8631411at2759"/>
<feature type="domain" description="G-protein coupled receptors family 1 profile" evidence="16">
    <location>
        <begin position="45"/>
        <end position="302"/>
    </location>
</feature>
<evidence type="ECO:0000256" key="14">
    <source>
        <dbReference type="SAM" id="MobiDB-lite"/>
    </source>
</evidence>
<sequence length="371" mass="41781">MDFSTPPLKNFTPVCYSINNPPFNYTSPVASKYFSAVFTALGLTSNLIAFIALFKSFRRTHSRSRSFFLIFLGGLVVTDFMGLLVTGSIVISFHITGFDWRKLDPNCHFCNFMGMSMVFYGLCPLLLGAAMAVERFMGINCPFARTTSMPKGRTVSMVLMVWFIAGCISLLPLIGVGSYHMQIPGSWCFFNISAEGNDMAFSLLFSLVGLTSIAVSFLLNTVSVVTLIKVCCGQGKTQRRRDHEVEMMIQLIFIMVIASICWCPLLVFIAQTVLSGGRLQIRYLLLWIRFATWNQILDPWVYILFRRAVLKRIYPRFDMHRDSIMSLYPSFRDTVRRFTRPSLASALGSDDSGEMDKSNVTSTQKEPAPCP</sequence>
<feature type="transmembrane region" description="Helical" evidence="15">
    <location>
        <begin position="199"/>
        <end position="228"/>
    </location>
</feature>
<keyword evidence="10" id="KW-0675">Receptor</keyword>
<accession>A0A671Z4Y9</accession>
<keyword evidence="5 15" id="KW-0812">Transmembrane</keyword>
<evidence type="ECO:0000256" key="7">
    <source>
        <dbReference type="ARBA" id="ARBA00023040"/>
    </source>
</evidence>
<dbReference type="InParanoid" id="A0A671Z4Y9"/>
<dbReference type="PROSITE" id="PS00237">
    <property type="entry name" value="G_PROTEIN_RECEP_F1_1"/>
    <property type="match status" value="1"/>
</dbReference>
<reference evidence="17" key="3">
    <citation type="submission" date="2025-09" db="UniProtKB">
        <authorList>
            <consortium name="Ensembl"/>
        </authorList>
    </citation>
    <scope>IDENTIFICATION</scope>
</reference>
<protein>
    <recommendedName>
        <fullName evidence="2">Thromboxane A2 receptor</fullName>
    </recommendedName>
    <alternativeName>
        <fullName evidence="13">Prostanoid TP receptor</fullName>
    </alternativeName>
</protein>
<keyword evidence="12" id="KW-0807">Transducer</keyword>
<feature type="transmembrane region" description="Helical" evidence="15">
    <location>
        <begin position="249"/>
        <end position="274"/>
    </location>
</feature>
<dbReference type="FunFam" id="1.20.1070.10:FF:000163">
    <property type="entry name" value="Thromboxane A2 receptor"/>
    <property type="match status" value="1"/>
</dbReference>
<dbReference type="RefSeq" id="XP_030290277.1">
    <property type="nucleotide sequence ID" value="XM_030434417.1"/>
</dbReference>
<evidence type="ECO:0000256" key="3">
    <source>
        <dbReference type="ARBA" id="ARBA00022475"/>
    </source>
</evidence>
<organism evidence="17 18">
    <name type="scientific">Sparus aurata</name>
    <name type="common">Gilthead sea bream</name>
    <dbReference type="NCBI Taxonomy" id="8175"/>
    <lineage>
        <taxon>Eukaryota</taxon>
        <taxon>Metazoa</taxon>
        <taxon>Chordata</taxon>
        <taxon>Craniata</taxon>
        <taxon>Vertebrata</taxon>
        <taxon>Euteleostomi</taxon>
        <taxon>Actinopterygii</taxon>
        <taxon>Neopterygii</taxon>
        <taxon>Teleostei</taxon>
        <taxon>Neoteleostei</taxon>
        <taxon>Acanthomorphata</taxon>
        <taxon>Eupercaria</taxon>
        <taxon>Spariformes</taxon>
        <taxon>Sparidae</taxon>
        <taxon>Sparus</taxon>
    </lineage>
</organism>
<evidence type="ECO:0000256" key="10">
    <source>
        <dbReference type="ARBA" id="ARBA00023170"/>
    </source>
</evidence>
<dbReference type="PANTHER" id="PTHR11866:SF5">
    <property type="entry name" value="THROMBOXANE A2 RECEPTOR"/>
    <property type="match status" value="1"/>
</dbReference>
<evidence type="ECO:0000259" key="16">
    <source>
        <dbReference type="PROSITE" id="PS50262"/>
    </source>
</evidence>
<dbReference type="PANTHER" id="PTHR11866">
    <property type="entry name" value="G-PROTEIN COUPLED RECEPTOR FAMILY 1 MEMBER"/>
    <property type="match status" value="1"/>
</dbReference>
<dbReference type="GO" id="GO:0007189">
    <property type="term" value="P:adenylate cyclase-activating G protein-coupled receptor signaling pathway"/>
    <property type="evidence" value="ECO:0007669"/>
    <property type="project" value="TreeGrafter"/>
</dbReference>
<dbReference type="RefSeq" id="XP_030290279.1">
    <property type="nucleotide sequence ID" value="XM_030434419.1"/>
</dbReference>
<dbReference type="InterPro" id="IPR000276">
    <property type="entry name" value="GPCR_Rhodpsn"/>
</dbReference>
<reference evidence="17" key="1">
    <citation type="submission" date="2021-04" db="EMBL/GenBank/DDBJ databases">
        <authorList>
            <consortium name="Wellcome Sanger Institute Data Sharing"/>
        </authorList>
    </citation>
    <scope>NUCLEOTIDE SEQUENCE [LARGE SCALE GENOMIC DNA]</scope>
</reference>
<dbReference type="AlphaFoldDB" id="A0A671Z4Y9"/>
<dbReference type="GO" id="GO:0005886">
    <property type="term" value="C:plasma membrane"/>
    <property type="evidence" value="ECO:0007669"/>
    <property type="project" value="UniProtKB-SubCell"/>
</dbReference>
<evidence type="ECO:0000256" key="8">
    <source>
        <dbReference type="ARBA" id="ARBA00023136"/>
    </source>
</evidence>
<dbReference type="PRINTS" id="PR00429">
    <property type="entry name" value="THROMBOXANER"/>
</dbReference>
<feature type="transmembrane region" description="Helical" evidence="15">
    <location>
        <begin position="33"/>
        <end position="54"/>
    </location>
</feature>
<dbReference type="RefSeq" id="XP_030290282.1">
    <property type="nucleotide sequence ID" value="XM_030434422.1"/>
</dbReference>
<reference evidence="17" key="2">
    <citation type="submission" date="2025-08" db="UniProtKB">
        <authorList>
            <consortium name="Ensembl"/>
        </authorList>
    </citation>
    <scope>IDENTIFICATION</scope>
</reference>
<proteinExistence type="predicted"/>
<dbReference type="GeneID" id="115591976"/>
<dbReference type="InterPro" id="IPR001105">
    <property type="entry name" value="Thbox_rcpt"/>
</dbReference>
<feature type="transmembrane region" description="Helical" evidence="15">
    <location>
        <begin position="112"/>
        <end position="133"/>
    </location>
</feature>
<dbReference type="Gene3D" id="1.20.1070.10">
    <property type="entry name" value="Rhodopsin 7-helix transmembrane proteins"/>
    <property type="match status" value="1"/>
</dbReference>
<dbReference type="Pfam" id="PF00001">
    <property type="entry name" value="7tm_1"/>
    <property type="match status" value="1"/>
</dbReference>
<keyword evidence="3" id="KW-1003">Cell membrane</keyword>
<dbReference type="SUPFAM" id="SSF81321">
    <property type="entry name" value="Family A G protein-coupled receptor-like"/>
    <property type="match status" value="1"/>
</dbReference>
<name>A0A671Z4Y9_SPAAU</name>
<dbReference type="Proteomes" id="UP000472265">
    <property type="component" value="Chromosome 11"/>
</dbReference>
<evidence type="ECO:0000256" key="4">
    <source>
        <dbReference type="ARBA" id="ARBA00022553"/>
    </source>
</evidence>
<evidence type="ECO:0000256" key="13">
    <source>
        <dbReference type="ARBA" id="ARBA00029815"/>
    </source>
</evidence>
<evidence type="ECO:0000256" key="12">
    <source>
        <dbReference type="ARBA" id="ARBA00023224"/>
    </source>
</evidence>
<dbReference type="PRINTS" id="PR01788">
    <property type="entry name" value="PROSTANOIDR"/>
</dbReference>
<comment type="subcellular location">
    <subcellularLocation>
        <location evidence="1">Cell membrane</location>
        <topology evidence="1">Multi-pass membrane protein</topology>
    </subcellularLocation>
</comment>
<gene>
    <name evidence="17" type="primary">TBXA2R</name>
    <name evidence="17" type="synonym">tbxa2r</name>
</gene>
<keyword evidence="9" id="KW-1015">Disulfide bond</keyword>
<dbReference type="GO" id="GO:0006954">
    <property type="term" value="P:inflammatory response"/>
    <property type="evidence" value="ECO:0007669"/>
    <property type="project" value="TreeGrafter"/>
</dbReference>
<feature type="transmembrane region" description="Helical" evidence="15">
    <location>
        <begin position="66"/>
        <end position="92"/>
    </location>
</feature>
<keyword evidence="4" id="KW-0597">Phosphoprotein</keyword>
<keyword evidence="8 15" id="KW-0472">Membrane</keyword>